<proteinExistence type="predicted"/>
<dbReference type="Proteomes" id="UP000323909">
    <property type="component" value="Unassembled WGS sequence"/>
</dbReference>
<dbReference type="EMBL" id="VWXT01000038">
    <property type="protein sequence ID" value="KAA6187224.1"/>
    <property type="molecule type" value="Genomic_DNA"/>
</dbReference>
<reference evidence="1 2" key="1">
    <citation type="submission" date="2019-09" db="EMBL/GenBank/DDBJ databases">
        <title>Genomic sequencing of 4 copper resistant soil isolates.</title>
        <authorList>
            <person name="Havryliuk O."/>
        </authorList>
    </citation>
    <scope>NUCLEOTIDE SEQUENCE [LARGE SCALE GENOMIC DNA]</scope>
    <source>
        <strain evidence="1 2">UKR4</strain>
    </source>
</reference>
<gene>
    <name evidence="1" type="ORF">F3K53_02850</name>
</gene>
<protein>
    <submittedName>
        <fullName evidence="1">DUF1120 domain-containing protein</fullName>
    </submittedName>
</protein>
<evidence type="ECO:0000313" key="1">
    <source>
        <dbReference type="EMBL" id="KAA6187224.1"/>
    </source>
</evidence>
<evidence type="ECO:0000313" key="2">
    <source>
        <dbReference type="Proteomes" id="UP000323909"/>
    </source>
</evidence>
<name>A0A5M8FTT7_PSEVE</name>
<dbReference type="AlphaFoldDB" id="A0A5M8FTT7"/>
<comment type="caution">
    <text evidence="1">The sequence shown here is derived from an EMBL/GenBank/DDBJ whole genome shotgun (WGS) entry which is preliminary data.</text>
</comment>
<sequence length="189" mass="19908">MMANFMKPLRRPAARAGALKRAGVLLAGLLLAGEASAACRLSLSQPLVDYGLLRSDGQSASQAVSMGKRTVRLNVVCPGATVIALRFDGTPANAEGYRFGRQDYFNLTLQHPLLDGKPVELAQLYNHAERGGALRPGQVLVVLAGGLPATGHTFSAQVQVDTWLSSAAIAVRDKTTLEGNGRFELVPGG</sequence>
<accession>A0A5M8FTT7</accession>
<organism evidence="1 2">
    <name type="scientific">Pseudomonas veronii</name>
    <dbReference type="NCBI Taxonomy" id="76761"/>
    <lineage>
        <taxon>Bacteria</taxon>
        <taxon>Pseudomonadati</taxon>
        <taxon>Pseudomonadota</taxon>
        <taxon>Gammaproteobacteria</taxon>
        <taxon>Pseudomonadales</taxon>
        <taxon>Pseudomonadaceae</taxon>
        <taxon>Pseudomonas</taxon>
    </lineage>
</organism>